<evidence type="ECO:0000313" key="2">
    <source>
        <dbReference type="Proteomes" id="UP000003711"/>
    </source>
</evidence>
<reference evidence="1 2" key="1">
    <citation type="submission" date="2008-12" db="EMBL/GenBank/DDBJ databases">
        <authorList>
            <person name="Fulton L."/>
            <person name="Clifton S."/>
            <person name="Fulton B."/>
            <person name="Xu J."/>
            <person name="Minx P."/>
            <person name="Pepin K.H."/>
            <person name="Johnson M."/>
            <person name="Bhonagiri V."/>
            <person name="Nash W.E."/>
            <person name="Mardis E.R."/>
            <person name="Wilson R.K."/>
        </authorList>
    </citation>
    <scope>NUCLEOTIDE SEQUENCE [LARGE SCALE GENOMIC DNA]</scope>
    <source>
        <strain evidence="1 2">DSM 14838</strain>
    </source>
</reference>
<accession>E2NEN3</accession>
<dbReference type="AlphaFoldDB" id="E2NEN3"/>
<dbReference type="HOGENOM" id="CLU_3265400_0_0_10"/>
<gene>
    <name evidence="1" type="ORF">BACCELL_02749</name>
</gene>
<proteinExistence type="predicted"/>
<comment type="caution">
    <text evidence="1">The sequence shown here is derived from an EMBL/GenBank/DDBJ whole genome shotgun (WGS) entry which is preliminary data.</text>
</comment>
<reference evidence="1 2" key="2">
    <citation type="submission" date="2009-01" db="EMBL/GenBank/DDBJ databases">
        <title>Draft genome sequence of Bacteroides cellulosilyticus (DSM 14838).</title>
        <authorList>
            <person name="Sudarsanam P."/>
            <person name="Ley R."/>
            <person name="Guruge J."/>
            <person name="Turnbaugh P.J."/>
            <person name="Mahowald M."/>
            <person name="Liep D."/>
            <person name="Gordon J."/>
        </authorList>
    </citation>
    <scope>NUCLEOTIDE SEQUENCE [LARGE SCALE GENOMIC DNA]</scope>
    <source>
        <strain evidence="1 2">DSM 14838</strain>
    </source>
</reference>
<dbReference type="EMBL" id="ACCH01000190">
    <property type="protein sequence ID" value="EEF89653.1"/>
    <property type="molecule type" value="Genomic_DNA"/>
</dbReference>
<sequence length="41" mass="4905">MEAFTNNLIEGNLTKREDFPLFLCLFSIFANPLWTTWKRII</sequence>
<dbReference type="Proteomes" id="UP000003711">
    <property type="component" value="Unassembled WGS sequence"/>
</dbReference>
<organism evidence="1 2">
    <name type="scientific">Bacteroides cellulosilyticus DSM 14838</name>
    <dbReference type="NCBI Taxonomy" id="537012"/>
    <lineage>
        <taxon>Bacteria</taxon>
        <taxon>Pseudomonadati</taxon>
        <taxon>Bacteroidota</taxon>
        <taxon>Bacteroidia</taxon>
        <taxon>Bacteroidales</taxon>
        <taxon>Bacteroidaceae</taxon>
        <taxon>Bacteroides</taxon>
    </lineage>
</organism>
<protein>
    <submittedName>
        <fullName evidence="1">Uncharacterized protein</fullName>
    </submittedName>
</protein>
<name>E2NEN3_9BACE</name>
<evidence type="ECO:0000313" key="1">
    <source>
        <dbReference type="EMBL" id="EEF89653.1"/>
    </source>
</evidence>